<dbReference type="Proteomes" id="UP001431019">
    <property type="component" value="Unassembled WGS sequence"/>
</dbReference>
<evidence type="ECO:0000313" key="3">
    <source>
        <dbReference type="Proteomes" id="UP001431019"/>
    </source>
</evidence>
<comment type="caution">
    <text evidence="2">The sequence shown here is derived from an EMBL/GenBank/DDBJ whole genome shotgun (WGS) entry which is preliminary data.</text>
</comment>
<reference evidence="2 3" key="1">
    <citation type="submission" date="2021-11" db="EMBL/GenBank/DDBJ databases">
        <authorList>
            <person name="Oh E.-T."/>
            <person name="Kim S.-B."/>
        </authorList>
    </citation>
    <scope>NUCLEOTIDE SEQUENCE [LARGE SCALE GENOMIC DNA]</scope>
    <source>
        <strain evidence="2 3">MMS20-SJTR3</strain>
    </source>
</reference>
<gene>
    <name evidence="2" type="ORF">LJ656_01420</name>
</gene>
<proteinExistence type="predicted"/>
<dbReference type="EMBL" id="JAJITD010000001">
    <property type="protein sequence ID" value="MCC8391234.1"/>
    <property type="molecule type" value="Genomic_DNA"/>
</dbReference>
<evidence type="ECO:0000313" key="2">
    <source>
        <dbReference type="EMBL" id="MCC8391234.1"/>
    </source>
</evidence>
<feature type="chain" id="PRO_5045762879" evidence="1">
    <location>
        <begin position="23"/>
        <end position="52"/>
    </location>
</feature>
<organism evidence="2 3">
    <name type="scientific">Paraburkholderia sejongensis</name>
    <dbReference type="NCBI Taxonomy" id="2886946"/>
    <lineage>
        <taxon>Bacteria</taxon>
        <taxon>Pseudomonadati</taxon>
        <taxon>Pseudomonadota</taxon>
        <taxon>Betaproteobacteria</taxon>
        <taxon>Burkholderiales</taxon>
        <taxon>Burkholderiaceae</taxon>
        <taxon>Paraburkholderia</taxon>
    </lineage>
</organism>
<sequence>MSALLRLTRFATQAGMPSCAHAAPVITAGSEESTAWWLYLSTHKTRAALGLD</sequence>
<name>A0ABS8JMW1_9BURK</name>
<accession>A0ABS8JMW1</accession>
<protein>
    <submittedName>
        <fullName evidence="2">Uncharacterized protein</fullName>
    </submittedName>
</protein>
<feature type="signal peptide" evidence="1">
    <location>
        <begin position="1"/>
        <end position="22"/>
    </location>
</feature>
<keyword evidence="1" id="KW-0732">Signal</keyword>
<keyword evidence="3" id="KW-1185">Reference proteome</keyword>
<evidence type="ECO:0000256" key="1">
    <source>
        <dbReference type="SAM" id="SignalP"/>
    </source>
</evidence>
<dbReference type="RefSeq" id="WP_230507492.1">
    <property type="nucleotide sequence ID" value="NZ_JAJITD010000001.1"/>
</dbReference>